<name>M3A2Y7_PSEFD</name>
<protein>
    <submittedName>
        <fullName evidence="3">Uncharacterized protein</fullName>
    </submittedName>
</protein>
<dbReference type="GeneID" id="19342098"/>
<evidence type="ECO:0000313" key="3">
    <source>
        <dbReference type="EMBL" id="EME78911.1"/>
    </source>
</evidence>
<dbReference type="OrthoDB" id="3643320at2759"/>
<gene>
    <name evidence="3" type="ORF">MYCFIDRAFT_83750</name>
</gene>
<accession>M3A2Y7</accession>
<organism evidence="3 4">
    <name type="scientific">Pseudocercospora fijiensis (strain CIRAD86)</name>
    <name type="common">Black leaf streak disease fungus</name>
    <name type="synonym">Mycosphaerella fijiensis</name>
    <dbReference type="NCBI Taxonomy" id="383855"/>
    <lineage>
        <taxon>Eukaryota</taxon>
        <taxon>Fungi</taxon>
        <taxon>Dikarya</taxon>
        <taxon>Ascomycota</taxon>
        <taxon>Pezizomycotina</taxon>
        <taxon>Dothideomycetes</taxon>
        <taxon>Dothideomycetidae</taxon>
        <taxon>Mycosphaerellales</taxon>
        <taxon>Mycosphaerellaceae</taxon>
        <taxon>Pseudocercospora</taxon>
    </lineage>
</organism>
<dbReference type="EMBL" id="KB446563">
    <property type="protein sequence ID" value="EME78911.1"/>
    <property type="molecule type" value="Genomic_DNA"/>
</dbReference>
<evidence type="ECO:0000256" key="1">
    <source>
        <dbReference type="SAM" id="Coils"/>
    </source>
</evidence>
<feature type="coiled-coil region" evidence="1">
    <location>
        <begin position="12"/>
        <end position="39"/>
    </location>
</feature>
<dbReference type="RefSeq" id="XP_007931157.1">
    <property type="nucleotide sequence ID" value="XM_007932966.1"/>
</dbReference>
<dbReference type="eggNOG" id="ENOG502R11A">
    <property type="taxonomic scope" value="Eukaryota"/>
</dbReference>
<proteinExistence type="predicted"/>
<dbReference type="KEGG" id="pfj:MYCFIDRAFT_83750"/>
<keyword evidence="4" id="KW-1185">Reference proteome</keyword>
<keyword evidence="1" id="KW-0175">Coiled coil</keyword>
<dbReference type="VEuPathDB" id="FungiDB:MYCFIDRAFT_83750"/>
<evidence type="ECO:0000256" key="2">
    <source>
        <dbReference type="SAM" id="MobiDB-lite"/>
    </source>
</evidence>
<dbReference type="HOGENOM" id="CLU_609918_0_0_1"/>
<dbReference type="Proteomes" id="UP000016932">
    <property type="component" value="Unassembled WGS sequence"/>
</dbReference>
<reference evidence="3 4" key="1">
    <citation type="journal article" date="2012" name="PLoS Pathog.">
        <title>Diverse lifestyles and strategies of plant pathogenesis encoded in the genomes of eighteen Dothideomycetes fungi.</title>
        <authorList>
            <person name="Ohm R.A."/>
            <person name="Feau N."/>
            <person name="Henrissat B."/>
            <person name="Schoch C.L."/>
            <person name="Horwitz B.A."/>
            <person name="Barry K.W."/>
            <person name="Condon B.J."/>
            <person name="Copeland A.C."/>
            <person name="Dhillon B."/>
            <person name="Glaser F."/>
            <person name="Hesse C.N."/>
            <person name="Kosti I."/>
            <person name="LaButti K."/>
            <person name="Lindquist E.A."/>
            <person name="Lucas S."/>
            <person name="Salamov A.A."/>
            <person name="Bradshaw R.E."/>
            <person name="Ciuffetti L."/>
            <person name="Hamelin R.C."/>
            <person name="Kema G.H.J."/>
            <person name="Lawrence C."/>
            <person name="Scott J.A."/>
            <person name="Spatafora J.W."/>
            <person name="Turgeon B.G."/>
            <person name="de Wit P.J.G.M."/>
            <person name="Zhong S."/>
            <person name="Goodwin S.B."/>
            <person name="Grigoriev I.V."/>
        </authorList>
    </citation>
    <scope>NUCLEOTIDE SEQUENCE [LARGE SCALE GENOMIC DNA]</scope>
    <source>
        <strain evidence="3 4">CIRAD86</strain>
    </source>
</reference>
<feature type="region of interest" description="Disordered" evidence="2">
    <location>
        <begin position="429"/>
        <end position="449"/>
    </location>
</feature>
<feature type="compositionally biased region" description="Basic and acidic residues" evidence="2">
    <location>
        <begin position="432"/>
        <end position="449"/>
    </location>
</feature>
<evidence type="ECO:0000313" key="4">
    <source>
        <dbReference type="Proteomes" id="UP000016932"/>
    </source>
</evidence>
<sequence length="449" mass="51543">MKVGRYIPSDAERELQEENKDLRKQVEQLKVERDEHRDLYLEHLGRSTEYTLSSKHPAHIESKNYLRPTKLSESRRVDKQIAPSTATKKSLARRVKDEFETWCMNKDDTNVIDGKNLSDSLSDLEETLPESYTEEADLGSVCIHFNIPCAGNKLDPSNDLCDRTKLAASELYDTPHGRAYVRFDKVLKLLHAAHRLARDSTWHAFHTYWPEFQRKHFRYGPWQVRFGSREMADKLNGDFGIFARNRLPNVYNNVCDMPPDVVNRAILSMVGMRNLLAHPFQVSLEEADSFLQTAQELTCVLHDEHRAKQIRRLRDDLQELVNKALKEIVDYEPLSHLPGARHWALHHQFLFEEVITYIRAHNQSADGRTPPEKYYHPAVVGAAITWISRFQTSGANLRHSVAMPLAFGLPPEPPLGPGQASEEVIKGVQGIGKDEKREAEREAECHTVQ</sequence>
<dbReference type="AlphaFoldDB" id="M3A2Y7"/>